<gene>
    <name evidence="1" type="ORF">HGR00_22750</name>
</gene>
<evidence type="ECO:0000313" key="2">
    <source>
        <dbReference type="Proteomes" id="UP000575469"/>
    </source>
</evidence>
<accession>A0A848P5Z8</accession>
<proteinExistence type="predicted"/>
<dbReference type="Proteomes" id="UP000575469">
    <property type="component" value="Unassembled WGS sequence"/>
</dbReference>
<evidence type="ECO:0008006" key="3">
    <source>
        <dbReference type="Google" id="ProtNLM"/>
    </source>
</evidence>
<dbReference type="EMBL" id="JABBZM010000025">
    <property type="protein sequence ID" value="NMV40735.1"/>
    <property type="molecule type" value="Genomic_DNA"/>
</dbReference>
<protein>
    <recommendedName>
        <fullName evidence="3">Peptidase C39</fullName>
    </recommendedName>
</protein>
<evidence type="ECO:0000313" key="1">
    <source>
        <dbReference type="EMBL" id="NMV40735.1"/>
    </source>
</evidence>
<organism evidence="1 2">
    <name type="scientific">Ralstonia insidiosa</name>
    <dbReference type="NCBI Taxonomy" id="190721"/>
    <lineage>
        <taxon>Bacteria</taxon>
        <taxon>Pseudomonadati</taxon>
        <taxon>Pseudomonadota</taxon>
        <taxon>Betaproteobacteria</taxon>
        <taxon>Burkholderiales</taxon>
        <taxon>Burkholderiaceae</taxon>
        <taxon>Ralstonia</taxon>
    </lineage>
</organism>
<comment type="caution">
    <text evidence="1">The sequence shown here is derived from an EMBL/GenBank/DDBJ whole genome shotgun (WGS) entry which is preliminary data.</text>
</comment>
<sequence length="227" mass="24397">MDVAVSDNNLLPTAGRMPDRRRRQLLAMGGVALLIPSARAIAIESQPWIVSAVDQGTANLCWLASAAMMMSAAVKRSVTMGEMAEFLGDPYSQLYRQGVTAPGGGALSVRDVPELARRLGLNASGFASFDVPWWVQALRFGPVMVFGIDKGGRMGHVKILSGLDGDDSSFDGLRASGVDPNGGTQFRQPFGELIAFYERAAYFATVQVFNFGPYGTTFPMRSWPPLG</sequence>
<reference evidence="1 2" key="1">
    <citation type="submission" date="2020-04" db="EMBL/GenBank/DDBJ databases">
        <title>Ralstonia insidiosa genome sequencing and assembly.</title>
        <authorList>
            <person name="Martins R.C.R."/>
            <person name="Perdigao-Neto L.V."/>
            <person name="Levin A.S.S."/>
            <person name="Costa S.F."/>
        </authorList>
    </citation>
    <scope>NUCLEOTIDE SEQUENCE [LARGE SCALE GENOMIC DNA]</scope>
    <source>
        <strain evidence="1 2">5047</strain>
    </source>
</reference>
<dbReference type="AlphaFoldDB" id="A0A848P5Z8"/>
<dbReference type="InterPro" id="IPR022118">
    <property type="entry name" value="Peptidase_C70_AvrRpt2"/>
</dbReference>
<name>A0A848P5Z8_9RALS</name>
<dbReference type="Pfam" id="PF12385">
    <property type="entry name" value="Peptidase_C70"/>
    <property type="match status" value="1"/>
</dbReference>